<dbReference type="InterPro" id="IPR052895">
    <property type="entry name" value="HetReg/Transcr_Mod"/>
</dbReference>
<dbReference type="PANTHER" id="PTHR24148:SF64">
    <property type="entry name" value="HETEROKARYON INCOMPATIBILITY DOMAIN-CONTAINING PROTEIN"/>
    <property type="match status" value="1"/>
</dbReference>
<evidence type="ECO:0008006" key="3">
    <source>
        <dbReference type="Google" id="ProtNLM"/>
    </source>
</evidence>
<comment type="caution">
    <text evidence="1">The sequence shown here is derived from an EMBL/GenBank/DDBJ whole genome shotgun (WGS) entry which is preliminary data.</text>
</comment>
<keyword evidence="2" id="KW-1185">Reference proteome</keyword>
<protein>
    <recommendedName>
        <fullName evidence="3">Heterokaryon incompatibility domain-containing protein</fullName>
    </recommendedName>
</protein>
<dbReference type="STRING" id="357750.A0A2S6C918"/>
<dbReference type="EMBL" id="PNEN01000522">
    <property type="protein sequence ID" value="PPJ56218.1"/>
    <property type="molecule type" value="Genomic_DNA"/>
</dbReference>
<dbReference type="OrthoDB" id="3640777at2759"/>
<organism evidence="1 2">
    <name type="scientific">Cercospora berteroae</name>
    <dbReference type="NCBI Taxonomy" id="357750"/>
    <lineage>
        <taxon>Eukaryota</taxon>
        <taxon>Fungi</taxon>
        <taxon>Dikarya</taxon>
        <taxon>Ascomycota</taxon>
        <taxon>Pezizomycotina</taxon>
        <taxon>Dothideomycetes</taxon>
        <taxon>Dothideomycetidae</taxon>
        <taxon>Mycosphaerellales</taxon>
        <taxon>Mycosphaerellaceae</taxon>
        <taxon>Cercospora</taxon>
    </lineage>
</organism>
<dbReference type="PANTHER" id="PTHR24148">
    <property type="entry name" value="ANKYRIN REPEAT DOMAIN-CONTAINING PROTEIN 39 HOMOLOG-RELATED"/>
    <property type="match status" value="1"/>
</dbReference>
<name>A0A2S6C918_9PEZI</name>
<sequence>MVATIAHPGIALGTSAPLDLYPEEEDEPEPNPLSLSMGIGADPSPVAEAIALSKSRTILCNPFKFSVRLLVIRYTYETAQSSKYARICIKRFNPSEIPSQITLTTQVYQYLRGHQQRTDDDWRSIQRLCKLKYWTRKWTIQELVMARTVVLRAGNAEFPMTDFETFCYQLRRADMNEQFQGLNTPAKRIWQTVNRSPASRLALQRLEAQRSNRPRTLYELVENNRDNQCQVHCDHVYALYSLAGEHRRYLNIDYAASPVQRLVDVLNFVTNHEQMPPAKVVSFANMLIRLLKVHNDDLRAGHALLQTLWLTIPATILGTAELRQETQTILKARKAIKPFGAMPIYTFSTDQATWSSIDNQQNHRNMSVAVGRQDMAHFSIAGTDLQGLAASTVNTGDIIWNFSGTKHVFVVRTSQNLRASIVGRAYLFQGAINNGNAAVFCDVGYAFGDYKFGEYDESAWEEEKGG</sequence>
<dbReference type="Proteomes" id="UP000237631">
    <property type="component" value="Unassembled WGS sequence"/>
</dbReference>
<gene>
    <name evidence="1" type="ORF">CBER1_09380</name>
</gene>
<dbReference type="AlphaFoldDB" id="A0A2S6C918"/>
<evidence type="ECO:0000313" key="2">
    <source>
        <dbReference type="Proteomes" id="UP000237631"/>
    </source>
</evidence>
<reference evidence="2" key="1">
    <citation type="journal article" date="2017" name="bioRxiv">
        <title>Conservation of a gene cluster reveals novel cercosporin biosynthetic mechanisms and extends production to the genus Colletotrichum.</title>
        <authorList>
            <person name="de Jonge R."/>
            <person name="Ebert M.K."/>
            <person name="Huitt-Roehl C.R."/>
            <person name="Pal P."/>
            <person name="Suttle J.C."/>
            <person name="Spanner R.E."/>
            <person name="Neubauer J.D."/>
            <person name="Jurick W.M.II."/>
            <person name="Stott K.A."/>
            <person name="Secor G.A."/>
            <person name="Thomma B.P.H.J."/>
            <person name="Van de Peer Y."/>
            <person name="Townsend C.A."/>
            <person name="Bolton M.D."/>
        </authorList>
    </citation>
    <scope>NUCLEOTIDE SEQUENCE [LARGE SCALE GENOMIC DNA]</scope>
    <source>
        <strain evidence="2">CBS538.71</strain>
    </source>
</reference>
<accession>A0A2S6C918</accession>
<proteinExistence type="predicted"/>
<evidence type="ECO:0000313" key="1">
    <source>
        <dbReference type="EMBL" id="PPJ56218.1"/>
    </source>
</evidence>